<dbReference type="Gene3D" id="3.50.50.100">
    <property type="match status" value="1"/>
</dbReference>
<comment type="similarity">
    <text evidence="1">Belongs to the NADH dehydrogenase family.</text>
</comment>
<evidence type="ECO:0000256" key="1">
    <source>
        <dbReference type="ARBA" id="ARBA00005272"/>
    </source>
</evidence>
<dbReference type="EMBL" id="CP070608">
    <property type="protein sequence ID" value="QSE98329.1"/>
    <property type="molecule type" value="Genomic_DNA"/>
</dbReference>
<evidence type="ECO:0000256" key="4">
    <source>
        <dbReference type="ARBA" id="ARBA00022827"/>
    </source>
</evidence>
<dbReference type="InterPro" id="IPR036188">
    <property type="entry name" value="FAD/NAD-bd_sf"/>
</dbReference>
<dbReference type="PRINTS" id="PR00411">
    <property type="entry name" value="PNDRDTASEI"/>
</dbReference>
<sequence>MVRIPKSDNPRIVIIGGGFAGIKLVKKLKNLPVQIVLFDRNNYHTFQPLLYQVATAGLEPDSIADPLRKQLEPVKNFFFRMAEVYSVDPLANTIKTEIGELSYDYLVIATGSKTNYFGNESIMDHAFPLKQIPQALDLRSHILQNFESATISENDKEKASRMNIAIVGGGPTGVEVAGALGELKKSILPKDYPELDFKNMNITLLEGTSRLLNGMSESASNRAIKYLKKFDVHVKLNTLVTSYDGHSAQLNNGETIETHTLIWAAGVQGNYPLGLPEESIVKSRLKVDRTNKLIGSENIYAIGDIATMTTEEYPNGHPMLAQVAIQQGRLLAENFKRLLHGKEPKLFEYNDKGSMATIGRNKAVADLPGNIRLGGLIAWLLWMFVHLISIIGFRNKIIVFSNWVWNYFTYDKGTRLIIRRFVPKKQKLKNEAV</sequence>
<evidence type="ECO:0000256" key="9">
    <source>
        <dbReference type="SAM" id="Phobius"/>
    </source>
</evidence>
<keyword evidence="9" id="KW-0812">Transmembrane</keyword>
<keyword evidence="5" id="KW-0809">Transit peptide</keyword>
<dbReference type="InterPro" id="IPR023753">
    <property type="entry name" value="FAD/NAD-binding_dom"/>
</dbReference>
<feature type="transmembrane region" description="Helical" evidence="9">
    <location>
        <begin position="373"/>
        <end position="393"/>
    </location>
</feature>
<dbReference type="SUPFAM" id="SSF51905">
    <property type="entry name" value="FAD/NAD(P)-binding domain"/>
    <property type="match status" value="2"/>
</dbReference>
<keyword evidence="9" id="KW-0472">Membrane</keyword>
<dbReference type="PANTHER" id="PTHR43706">
    <property type="entry name" value="NADH DEHYDROGENASE"/>
    <property type="match status" value="1"/>
</dbReference>
<dbReference type="Pfam" id="PF07992">
    <property type="entry name" value="Pyr_redox_2"/>
    <property type="match status" value="1"/>
</dbReference>
<dbReference type="AlphaFoldDB" id="A0A974WI47"/>
<keyword evidence="7" id="KW-0520">NAD</keyword>
<dbReference type="GO" id="GO:0050136">
    <property type="term" value="F:NADH dehydrogenase (quinone) (non-electrogenic) activity"/>
    <property type="evidence" value="ECO:0007669"/>
    <property type="project" value="UniProtKB-EC"/>
</dbReference>
<keyword evidence="6" id="KW-0560">Oxidoreductase</keyword>
<proteinExistence type="inferred from homology"/>
<evidence type="ECO:0000256" key="3">
    <source>
        <dbReference type="ARBA" id="ARBA00022630"/>
    </source>
</evidence>
<dbReference type="KEGG" id="fuv:JR347_04420"/>
<keyword evidence="3" id="KW-0285">Flavoprotein</keyword>
<comment type="catalytic activity">
    <reaction evidence="8">
        <text>a quinone + NADH + H(+) = a quinol + NAD(+)</text>
        <dbReference type="Rhea" id="RHEA:46160"/>
        <dbReference type="ChEBI" id="CHEBI:15378"/>
        <dbReference type="ChEBI" id="CHEBI:24646"/>
        <dbReference type="ChEBI" id="CHEBI:57540"/>
        <dbReference type="ChEBI" id="CHEBI:57945"/>
        <dbReference type="ChEBI" id="CHEBI:132124"/>
        <dbReference type="EC" id="1.6.5.9"/>
    </reaction>
</comment>
<evidence type="ECO:0000259" key="11">
    <source>
        <dbReference type="Pfam" id="PF22366"/>
    </source>
</evidence>
<dbReference type="RefSeq" id="WP_205722844.1">
    <property type="nucleotide sequence ID" value="NZ_CP070608.1"/>
</dbReference>
<dbReference type="Proteomes" id="UP000662783">
    <property type="component" value="Chromosome"/>
</dbReference>
<feature type="domain" description="External alternative NADH-ubiquinone oxidoreductase-like C-terminal" evidence="11">
    <location>
        <begin position="352"/>
        <end position="408"/>
    </location>
</feature>
<evidence type="ECO:0000256" key="5">
    <source>
        <dbReference type="ARBA" id="ARBA00022946"/>
    </source>
</evidence>
<gene>
    <name evidence="12" type="ORF">JR347_04420</name>
</gene>
<reference evidence="12" key="1">
    <citation type="submission" date="2021-02" db="EMBL/GenBank/DDBJ databases">
        <title>Fulvivirga sp. S481 isolated from sea water.</title>
        <authorList>
            <person name="Bae S.S."/>
            <person name="Baek K."/>
        </authorList>
    </citation>
    <scope>NUCLEOTIDE SEQUENCE</scope>
    <source>
        <strain evidence="12">S481</strain>
    </source>
</reference>
<evidence type="ECO:0000259" key="10">
    <source>
        <dbReference type="Pfam" id="PF07992"/>
    </source>
</evidence>
<keyword evidence="13" id="KW-1185">Reference proteome</keyword>
<dbReference type="EC" id="1.6.5.9" evidence="2"/>
<dbReference type="Pfam" id="PF22366">
    <property type="entry name" value="NDH2_C"/>
    <property type="match status" value="1"/>
</dbReference>
<evidence type="ECO:0000256" key="6">
    <source>
        <dbReference type="ARBA" id="ARBA00023002"/>
    </source>
</evidence>
<protein>
    <recommendedName>
        <fullName evidence="2">NADH:ubiquinone reductase (non-electrogenic)</fullName>
        <ecNumber evidence="2">1.6.5.9</ecNumber>
    </recommendedName>
</protein>
<dbReference type="InterPro" id="IPR045024">
    <property type="entry name" value="NDH-2"/>
</dbReference>
<feature type="domain" description="FAD/NAD(P)-binding" evidence="10">
    <location>
        <begin position="11"/>
        <end position="328"/>
    </location>
</feature>
<accession>A0A974WI47</accession>
<evidence type="ECO:0000256" key="8">
    <source>
        <dbReference type="ARBA" id="ARBA00047599"/>
    </source>
</evidence>
<name>A0A974WI47_9BACT</name>
<evidence type="ECO:0000256" key="2">
    <source>
        <dbReference type="ARBA" id="ARBA00012637"/>
    </source>
</evidence>
<evidence type="ECO:0000256" key="7">
    <source>
        <dbReference type="ARBA" id="ARBA00023027"/>
    </source>
</evidence>
<evidence type="ECO:0000313" key="12">
    <source>
        <dbReference type="EMBL" id="QSE98329.1"/>
    </source>
</evidence>
<keyword evidence="4" id="KW-0274">FAD</keyword>
<dbReference type="PANTHER" id="PTHR43706:SF47">
    <property type="entry name" value="EXTERNAL NADH-UBIQUINONE OXIDOREDUCTASE 1, MITOCHONDRIAL-RELATED"/>
    <property type="match status" value="1"/>
</dbReference>
<dbReference type="PRINTS" id="PR00368">
    <property type="entry name" value="FADPNR"/>
</dbReference>
<keyword evidence="9" id="KW-1133">Transmembrane helix</keyword>
<dbReference type="InterPro" id="IPR054585">
    <property type="entry name" value="NDH2-like_C"/>
</dbReference>
<organism evidence="12 13">
    <name type="scientific">Fulvivirga lutea</name>
    <dbReference type="NCBI Taxonomy" id="2810512"/>
    <lineage>
        <taxon>Bacteria</taxon>
        <taxon>Pseudomonadati</taxon>
        <taxon>Bacteroidota</taxon>
        <taxon>Cytophagia</taxon>
        <taxon>Cytophagales</taxon>
        <taxon>Fulvivirgaceae</taxon>
        <taxon>Fulvivirga</taxon>
    </lineage>
</organism>
<evidence type="ECO:0000313" key="13">
    <source>
        <dbReference type="Proteomes" id="UP000662783"/>
    </source>
</evidence>